<evidence type="ECO:0000259" key="2">
    <source>
        <dbReference type="Pfam" id="PF20269"/>
    </source>
</evidence>
<evidence type="ECO:0000256" key="1">
    <source>
        <dbReference type="SAM" id="MobiDB-lite"/>
    </source>
</evidence>
<dbReference type="Proteomes" id="UP000734511">
    <property type="component" value="Unassembled WGS sequence"/>
</dbReference>
<name>A0ABX0ZMU7_9ACTN</name>
<evidence type="ECO:0000313" key="4">
    <source>
        <dbReference type="Proteomes" id="UP000734511"/>
    </source>
</evidence>
<feature type="compositionally biased region" description="Basic and acidic residues" evidence="1">
    <location>
        <begin position="12"/>
        <end position="23"/>
    </location>
</feature>
<feature type="region of interest" description="Disordered" evidence="1">
    <location>
        <begin position="349"/>
        <end position="442"/>
    </location>
</feature>
<gene>
    <name evidence="3" type="ORF">HCN08_12120</name>
</gene>
<feature type="domain" description="CASPASE and TPR Repeat-Associated N-terminal" evidence="2">
    <location>
        <begin position="56"/>
        <end position="203"/>
    </location>
</feature>
<sequence>MPEPPAAARRTAGREVPEQEITERGAGGRAPAGREAGEQAIGEREAGEQRVGEQEIAAHVFVPLDAPDAAAAQESLWAMWDRFGRQQGADRPVRAATPHRRPDALPQAPVHGSVAVAAAQSHTGLDQMLVRRDRAVLNLSLLLGAAPGRAWPDLERRMAGVLGAPDGTLGGGCLGGAVLALGKSAAGAPGTLDLTEADRSDEPRSLRRLRLLGRPGEDGRLSAWAWSANGSMAMPPFVRYLMHMAALRHQLRAHRRLAAGGPPGAAGPRAVLRVPYGERFVDLDSPAERLAAVRTAVDTAWDNARRALRLCEESPGAGALADRRVLDDDRDFVAWFRQDLADHAALLRFAPPTPTDRPPHPAPAPPAEPQPEPVRPTDPPPEAAGPGPAPLADPPPEAATPVRPADSPLEATGPVRPADPPSEAAPVARTASGPRAASGVAPRGPVRVLAVVDEWLPAHGGVSNLNRALCRALAAAGAEVYVLLPAAGPAEQADAAAAGVRLVEAARPDLAGPASLMRRARLPAGVVPDLVIGHGRLTGPAARAQTEDHFGGVPRRLHFLHVEPDRNEWFKDGRGHDLGARAEERTLLELELARGAWRILPVGPRLESMVERERGVPAYQDLPPTLRIDPGFDTGRPGPHPPPAGVPQILLMGRMADDEGKGLNIACRALGRAVPERSAFGRWELLVRGAAEGTSQAVRAEVEALVDNPAVEVTVRPYTPDPARIAADLARASLVLMPSRAESFGLVGAEAVGDAVPALVSGRSGLGIMLAGLLPARWAEQVVVDVAGQPARIEEDVARWAARIGQVMYDLPTSFRRAAELRRHLVEQAVTWADVARRVLALADG</sequence>
<keyword evidence="4" id="KW-1185">Reference proteome</keyword>
<feature type="region of interest" description="Disordered" evidence="1">
    <location>
        <begin position="1"/>
        <end position="51"/>
    </location>
</feature>
<dbReference type="EMBL" id="JAATEJ010000007">
    <property type="protein sequence ID" value="NJP44137.1"/>
    <property type="molecule type" value="Genomic_DNA"/>
</dbReference>
<dbReference type="SUPFAM" id="SSF53756">
    <property type="entry name" value="UDP-Glycosyltransferase/glycogen phosphorylase"/>
    <property type="match status" value="1"/>
</dbReference>
<feature type="compositionally biased region" description="Basic and acidic residues" evidence="1">
    <location>
        <begin position="35"/>
        <end position="51"/>
    </location>
</feature>
<feature type="compositionally biased region" description="Pro residues" evidence="1">
    <location>
        <begin position="351"/>
        <end position="398"/>
    </location>
</feature>
<accession>A0ABX0ZMU7</accession>
<proteinExistence type="predicted"/>
<dbReference type="Pfam" id="PF20706">
    <property type="entry name" value="GT4-conflict"/>
    <property type="match status" value="1"/>
</dbReference>
<comment type="caution">
    <text evidence="3">The sequence shown here is derived from an EMBL/GenBank/DDBJ whole genome shotgun (WGS) entry which is preliminary data.</text>
</comment>
<evidence type="ECO:0000313" key="3">
    <source>
        <dbReference type="EMBL" id="NJP44137.1"/>
    </source>
</evidence>
<dbReference type="Pfam" id="PF20269">
    <property type="entry name" value="CATRA-N"/>
    <property type="match status" value="1"/>
</dbReference>
<dbReference type="InterPro" id="IPR046922">
    <property type="entry name" value="CATRA-N"/>
</dbReference>
<organism evidence="3 4">
    <name type="scientific">Actinacidiphila epipremni</name>
    <dbReference type="NCBI Taxonomy" id="2053013"/>
    <lineage>
        <taxon>Bacteria</taxon>
        <taxon>Bacillati</taxon>
        <taxon>Actinomycetota</taxon>
        <taxon>Actinomycetes</taxon>
        <taxon>Kitasatosporales</taxon>
        <taxon>Streptomycetaceae</taxon>
        <taxon>Actinacidiphila</taxon>
    </lineage>
</organism>
<protein>
    <submittedName>
        <fullName evidence="3">Glycosyltransferase family 4 protein</fullName>
    </submittedName>
</protein>
<reference evidence="3 4" key="1">
    <citation type="submission" date="2020-03" db="EMBL/GenBank/DDBJ databases">
        <title>WGS of actinomycetes isolated from Thailand.</title>
        <authorList>
            <person name="Thawai C."/>
        </authorList>
    </citation>
    <scope>NUCLEOTIDE SEQUENCE [LARGE SCALE GENOMIC DNA]</scope>
    <source>
        <strain evidence="3 4">PRB2-1</strain>
    </source>
</reference>
<dbReference type="RefSeq" id="WP_167983001.1">
    <property type="nucleotide sequence ID" value="NZ_JAATEJ010000007.1"/>
</dbReference>
<dbReference type="Gene3D" id="3.40.50.2000">
    <property type="entry name" value="Glycogen Phosphorylase B"/>
    <property type="match status" value="2"/>
</dbReference>